<feature type="compositionally biased region" description="Basic and acidic residues" evidence="13">
    <location>
        <begin position="430"/>
        <end position="440"/>
    </location>
</feature>
<evidence type="ECO:0000256" key="4">
    <source>
        <dbReference type="ARBA" id="ARBA00022771"/>
    </source>
</evidence>
<evidence type="ECO:0000256" key="6">
    <source>
        <dbReference type="ARBA" id="ARBA00022833"/>
    </source>
</evidence>
<dbReference type="SMART" id="SM00479">
    <property type="entry name" value="EXOIII"/>
    <property type="match status" value="1"/>
</dbReference>
<evidence type="ECO:0000313" key="15">
    <source>
        <dbReference type="Ensembl" id="ENSFHEP00000011897.1"/>
    </source>
</evidence>
<keyword evidence="6" id="KW-0862">Zinc</keyword>
<keyword evidence="16" id="KW-1185">Reference proteome</keyword>
<dbReference type="GO" id="GO:0003676">
    <property type="term" value="F:nucleic acid binding"/>
    <property type="evidence" value="ECO:0007669"/>
    <property type="project" value="InterPro"/>
</dbReference>
<keyword evidence="4 12" id="KW-0863">Zinc-finger</keyword>
<feature type="domain" description="GRF-type" evidence="14">
    <location>
        <begin position="622"/>
        <end position="672"/>
    </location>
</feature>
<dbReference type="SUPFAM" id="SSF53098">
    <property type="entry name" value="Ribonuclease H-like"/>
    <property type="match status" value="1"/>
</dbReference>
<dbReference type="InterPro" id="IPR010666">
    <property type="entry name" value="Znf_GRF"/>
</dbReference>
<reference evidence="15" key="1">
    <citation type="submission" date="2025-08" db="UniProtKB">
        <authorList>
            <consortium name="Ensembl"/>
        </authorList>
    </citation>
    <scope>IDENTIFICATION</scope>
</reference>
<sequence>MSTRKLAKKLGLLRKRSQSTSALKKSALSNQIFSYLIVIDFESTCWREKNNYGQEIIEFPAVLLNTSSGEVESEFHTYVQPQEHPFLSEFCTELTGITQAQVEAGVPLQICLSRFNRWVQNLQLEKGVMFPNKQQPCSASSPSKKLCTFLTWSDWDLGVCLQYECKRKQLHKPDVLNSWIDLRSTYRLFYGRKPKGLNGALQDLGILFSGREHSGLDDARNTARLAARMMRDGCVLKITRSLERAPPMVKSIFSNKPRSAGNEQEEDNNANEKENLLATSKWPSSSNVPLKAGQKCASSEEAPNSSAGQTCQSLISTKTVLNVTAAPLQGQSGKPGMARFAAPAPLSTRLLNCSSAHSSSSHVLCSTTVGRLSDLPHVVKTAPVDDEEGELSVETDERCGSYDDVLLPSVEPETGGDTIPSVDVGYVSDYDGRDHERDGSHSPGGPLTLQRKRTESLETQNDTRDSSITCKSLNALNPNVKAFNRTNEKLQQSAAKESDRCFAVPKVVDWSKLNQCKTGHLQLERSDETNSFSLVGPKAFLPEKTSTPNPSAMRPKANTAKCREPLKFSFTVYTDPNERTAESPHPPRNILSSAPTNALLSTARRVSAAPAAKGPKVTSPLCACGRRARRQVVSNGGPNHGRGFYCCPVRRSADRGSSGRRGCEFFKWESAVMRSSSVAPPAAGSSVSLCQVGSALPYRPPHRKSY</sequence>
<keyword evidence="7" id="KW-0269">Exonuclease</keyword>
<feature type="compositionally biased region" description="Polar residues" evidence="13">
    <location>
        <begin position="277"/>
        <end position="288"/>
    </location>
</feature>
<dbReference type="InterPro" id="IPR047201">
    <property type="entry name" value="ERI-1_3'hExo-like"/>
</dbReference>
<feature type="compositionally biased region" description="Basic and acidic residues" evidence="13">
    <location>
        <begin position="452"/>
        <end position="465"/>
    </location>
</feature>
<dbReference type="OrthoDB" id="448399at2759"/>
<keyword evidence="5" id="KW-0378">Hydrolase</keyword>
<evidence type="ECO:0000256" key="11">
    <source>
        <dbReference type="ARBA" id="ARBA00083876"/>
    </source>
</evidence>
<dbReference type="Pfam" id="PF06839">
    <property type="entry name" value="Zn_ribbon_GRF"/>
    <property type="match status" value="1"/>
</dbReference>
<evidence type="ECO:0000256" key="9">
    <source>
        <dbReference type="ARBA" id="ARBA00038042"/>
    </source>
</evidence>
<evidence type="ECO:0000256" key="1">
    <source>
        <dbReference type="ARBA" id="ARBA00001946"/>
    </source>
</evidence>
<organism evidence="15 16">
    <name type="scientific">Fundulus heteroclitus</name>
    <name type="common">Killifish</name>
    <name type="synonym">Mummichog</name>
    <dbReference type="NCBI Taxonomy" id="8078"/>
    <lineage>
        <taxon>Eukaryota</taxon>
        <taxon>Metazoa</taxon>
        <taxon>Chordata</taxon>
        <taxon>Craniata</taxon>
        <taxon>Vertebrata</taxon>
        <taxon>Euteleostomi</taxon>
        <taxon>Actinopterygii</taxon>
        <taxon>Neopterygii</taxon>
        <taxon>Teleostei</taxon>
        <taxon>Neoteleostei</taxon>
        <taxon>Acanthomorphata</taxon>
        <taxon>Ovalentaria</taxon>
        <taxon>Atherinomorphae</taxon>
        <taxon>Cyprinodontiformes</taxon>
        <taxon>Fundulidae</taxon>
        <taxon>Fundulus</taxon>
    </lineage>
</organism>
<comment type="similarity">
    <text evidence="9">Belongs to the ERI2 family.</text>
</comment>
<dbReference type="InterPro" id="IPR013520">
    <property type="entry name" value="Ribonucl_H"/>
</dbReference>
<dbReference type="CTD" id="112479"/>
<evidence type="ECO:0000259" key="14">
    <source>
        <dbReference type="PROSITE" id="PS51999"/>
    </source>
</evidence>
<dbReference type="InterPro" id="IPR051274">
    <property type="entry name" value="3-5_Exoribonuclease"/>
</dbReference>
<evidence type="ECO:0000256" key="5">
    <source>
        <dbReference type="ARBA" id="ARBA00022801"/>
    </source>
</evidence>
<feature type="region of interest" description="Disordered" evidence="13">
    <location>
        <begin position="380"/>
        <end position="466"/>
    </location>
</feature>
<dbReference type="AlphaFoldDB" id="A0A3Q2PHZ1"/>
<evidence type="ECO:0000256" key="13">
    <source>
        <dbReference type="SAM" id="MobiDB-lite"/>
    </source>
</evidence>
<dbReference type="GO" id="GO:0000175">
    <property type="term" value="F:3'-5'-RNA exonuclease activity"/>
    <property type="evidence" value="ECO:0007669"/>
    <property type="project" value="InterPro"/>
</dbReference>
<keyword evidence="8" id="KW-0460">Magnesium</keyword>
<evidence type="ECO:0000256" key="8">
    <source>
        <dbReference type="ARBA" id="ARBA00022842"/>
    </source>
</evidence>
<evidence type="ECO:0000256" key="3">
    <source>
        <dbReference type="ARBA" id="ARBA00022723"/>
    </source>
</evidence>
<proteinExistence type="inferred from homology"/>
<evidence type="ECO:0000256" key="10">
    <source>
        <dbReference type="ARBA" id="ARBA00068097"/>
    </source>
</evidence>
<feature type="compositionally biased region" description="Acidic residues" evidence="13">
    <location>
        <begin position="384"/>
        <end position="394"/>
    </location>
</feature>
<dbReference type="InterPro" id="IPR036397">
    <property type="entry name" value="RNaseH_sf"/>
</dbReference>
<dbReference type="GO" id="GO:0008270">
    <property type="term" value="F:zinc ion binding"/>
    <property type="evidence" value="ECO:0007669"/>
    <property type="project" value="UniProtKB-KW"/>
</dbReference>
<evidence type="ECO:0000313" key="16">
    <source>
        <dbReference type="Proteomes" id="UP000265000"/>
    </source>
</evidence>
<name>A0A3Q2PHZ1_FUNHE</name>
<protein>
    <recommendedName>
        <fullName evidence="10">ERI1 exoribonuclease 2</fullName>
    </recommendedName>
    <alternativeName>
        <fullName evidence="11">Exonuclease domain-containing protein 1</fullName>
    </alternativeName>
</protein>
<dbReference type="PANTHER" id="PTHR23044:SF61">
    <property type="entry name" value="3'-5' EXORIBONUCLEASE 1-RELATED"/>
    <property type="match status" value="1"/>
</dbReference>
<comment type="cofactor">
    <cofactor evidence="1">
        <name>Mg(2+)</name>
        <dbReference type="ChEBI" id="CHEBI:18420"/>
    </cofactor>
</comment>
<dbReference type="PANTHER" id="PTHR23044">
    <property type="entry name" value="3'-5' EXONUCLEASE ERI1-RELATED"/>
    <property type="match status" value="1"/>
</dbReference>
<dbReference type="FunFam" id="3.30.420.10:FF:000062">
    <property type="entry name" value="ERI1 exoribonuclease 2 isoform X1"/>
    <property type="match status" value="1"/>
</dbReference>
<dbReference type="STRING" id="8078.ENSFHEP00000011897"/>
<keyword evidence="2" id="KW-0540">Nuclease</keyword>
<evidence type="ECO:0000256" key="2">
    <source>
        <dbReference type="ARBA" id="ARBA00022722"/>
    </source>
</evidence>
<dbReference type="PROSITE" id="PS51999">
    <property type="entry name" value="ZF_GRF"/>
    <property type="match status" value="1"/>
</dbReference>
<evidence type="ECO:0000256" key="7">
    <source>
        <dbReference type="ARBA" id="ARBA00022839"/>
    </source>
</evidence>
<feature type="region of interest" description="Disordered" evidence="13">
    <location>
        <begin position="539"/>
        <end position="558"/>
    </location>
</feature>
<dbReference type="Gene3D" id="3.30.420.10">
    <property type="entry name" value="Ribonuclease H-like superfamily/Ribonuclease H"/>
    <property type="match status" value="1"/>
</dbReference>
<accession>A0A3Q2PHZ1</accession>
<evidence type="ECO:0000256" key="12">
    <source>
        <dbReference type="PROSITE-ProRule" id="PRU01343"/>
    </source>
</evidence>
<dbReference type="Pfam" id="PF00929">
    <property type="entry name" value="RNase_T"/>
    <property type="match status" value="2"/>
</dbReference>
<feature type="compositionally biased region" description="Polar residues" evidence="13">
    <location>
        <begin position="301"/>
        <end position="310"/>
    </location>
</feature>
<dbReference type="GeneID" id="105919347"/>
<dbReference type="GeneTree" id="ENSGT00530000063205"/>
<keyword evidence="3" id="KW-0479">Metal-binding</keyword>
<dbReference type="CDD" id="cd06133">
    <property type="entry name" value="ERI-1_3'hExo_like"/>
    <property type="match status" value="1"/>
</dbReference>
<reference evidence="15" key="2">
    <citation type="submission" date="2025-09" db="UniProtKB">
        <authorList>
            <consortium name="Ensembl"/>
        </authorList>
    </citation>
    <scope>IDENTIFICATION</scope>
</reference>
<feature type="region of interest" description="Disordered" evidence="13">
    <location>
        <begin position="249"/>
        <end position="310"/>
    </location>
</feature>
<dbReference type="InterPro" id="IPR012337">
    <property type="entry name" value="RNaseH-like_sf"/>
</dbReference>
<dbReference type="Ensembl" id="ENSFHET00000019014.1">
    <property type="protein sequence ID" value="ENSFHEP00000011897.1"/>
    <property type="gene ID" value="ENSFHEG00000013370.1"/>
</dbReference>
<dbReference type="Proteomes" id="UP000265000">
    <property type="component" value="Unplaced"/>
</dbReference>